<keyword evidence="3" id="KW-0804">Transcription</keyword>
<dbReference type="InterPro" id="IPR029062">
    <property type="entry name" value="Class_I_gatase-like"/>
</dbReference>
<dbReference type="PRINTS" id="PR00032">
    <property type="entry name" value="HTHARAC"/>
</dbReference>
<protein>
    <submittedName>
        <fullName evidence="5">Transcriptional regulator GlxA family with amidase domain</fullName>
    </submittedName>
</protein>
<gene>
    <name evidence="5" type="ORF">E9232_000837</name>
</gene>
<dbReference type="SMART" id="SM00342">
    <property type="entry name" value="HTH_ARAC"/>
    <property type="match status" value="1"/>
</dbReference>
<feature type="domain" description="HTH araC/xylS-type" evidence="4">
    <location>
        <begin position="219"/>
        <end position="317"/>
    </location>
</feature>
<dbReference type="Gene3D" id="3.40.50.880">
    <property type="match status" value="1"/>
</dbReference>
<evidence type="ECO:0000313" key="5">
    <source>
        <dbReference type="EMBL" id="MDR6288330.1"/>
    </source>
</evidence>
<keyword evidence="6" id="KW-1185">Reference proteome</keyword>
<evidence type="ECO:0000256" key="2">
    <source>
        <dbReference type="ARBA" id="ARBA00023125"/>
    </source>
</evidence>
<evidence type="ECO:0000256" key="3">
    <source>
        <dbReference type="ARBA" id="ARBA00023163"/>
    </source>
</evidence>
<comment type="caution">
    <text evidence="5">The sequence shown here is derived from an EMBL/GenBank/DDBJ whole genome shotgun (WGS) entry which is preliminary data.</text>
</comment>
<keyword evidence="1" id="KW-0805">Transcription regulation</keyword>
<evidence type="ECO:0000259" key="4">
    <source>
        <dbReference type="PROSITE" id="PS01124"/>
    </source>
</evidence>
<dbReference type="PROSITE" id="PS01124">
    <property type="entry name" value="HTH_ARAC_FAMILY_2"/>
    <property type="match status" value="1"/>
</dbReference>
<dbReference type="SUPFAM" id="SSF52317">
    <property type="entry name" value="Class I glutamine amidotransferase-like"/>
    <property type="match status" value="1"/>
</dbReference>
<dbReference type="InterPro" id="IPR018060">
    <property type="entry name" value="HTH_AraC"/>
</dbReference>
<dbReference type="PANTHER" id="PTHR43130:SF3">
    <property type="entry name" value="HTH-TYPE TRANSCRIPTIONAL REGULATOR RV1931C"/>
    <property type="match status" value="1"/>
</dbReference>
<keyword evidence="2" id="KW-0238">DNA-binding</keyword>
<name>A0ABU1JLC0_9PROT</name>
<dbReference type="Gene3D" id="1.10.10.60">
    <property type="entry name" value="Homeodomain-like"/>
    <property type="match status" value="1"/>
</dbReference>
<proteinExistence type="predicted"/>
<dbReference type="CDD" id="cd03136">
    <property type="entry name" value="GATase1_AraC_ArgR_like"/>
    <property type="match status" value="1"/>
</dbReference>
<dbReference type="InterPro" id="IPR018062">
    <property type="entry name" value="HTH_AraC-typ_CS"/>
</dbReference>
<accession>A0ABU1JLC0</accession>
<dbReference type="PANTHER" id="PTHR43130">
    <property type="entry name" value="ARAC-FAMILY TRANSCRIPTIONAL REGULATOR"/>
    <property type="match status" value="1"/>
</dbReference>
<evidence type="ECO:0000256" key="1">
    <source>
        <dbReference type="ARBA" id="ARBA00023015"/>
    </source>
</evidence>
<dbReference type="PROSITE" id="PS00041">
    <property type="entry name" value="HTH_ARAC_FAMILY_1"/>
    <property type="match status" value="1"/>
</dbReference>
<dbReference type="InterPro" id="IPR020449">
    <property type="entry name" value="Tscrpt_reg_AraC-type_HTH"/>
</dbReference>
<dbReference type="Pfam" id="PF12833">
    <property type="entry name" value="HTH_18"/>
    <property type="match status" value="1"/>
</dbReference>
<dbReference type="Pfam" id="PF01965">
    <property type="entry name" value="DJ-1_PfpI"/>
    <property type="match status" value="1"/>
</dbReference>
<sequence length="317" mass="35099">MQAAEEAFTVGFLLIPNFPLMPYAAAIEPLRAANLLGGRERYRWLHFSPDGQPVRASNGIAVAPDRPPDRMAEVDLLLVCAGTGIEGFDHPPTLARLRDLARHGTALGAVSGGPYLLARAGVLDGHRFTLHWDHLASFAERFPALEPTGHLFEIDRDRLTCSGGIAALDLMHALIERRDGVALAAAVADWFMHTQLRHGDDPQRLDPRRRFGVSHPGLLAALARMEERIEEPLSRQDLAGIAGLSLRQLERLFRGRLGRSVAEHYLDLRLRAARRHLRQTTLSVTEVALACGFVSTSHFSRAYRQRFGSPPARDRAE</sequence>
<organism evidence="5 6">
    <name type="scientific">Inquilinus ginsengisoli</name>
    <dbReference type="NCBI Taxonomy" id="363840"/>
    <lineage>
        <taxon>Bacteria</taxon>
        <taxon>Pseudomonadati</taxon>
        <taxon>Pseudomonadota</taxon>
        <taxon>Alphaproteobacteria</taxon>
        <taxon>Rhodospirillales</taxon>
        <taxon>Rhodospirillaceae</taxon>
        <taxon>Inquilinus</taxon>
    </lineage>
</organism>
<dbReference type="InterPro" id="IPR009057">
    <property type="entry name" value="Homeodomain-like_sf"/>
</dbReference>
<dbReference type="InterPro" id="IPR052158">
    <property type="entry name" value="INH-QAR"/>
</dbReference>
<dbReference type="SUPFAM" id="SSF46689">
    <property type="entry name" value="Homeodomain-like"/>
    <property type="match status" value="2"/>
</dbReference>
<dbReference type="InterPro" id="IPR002818">
    <property type="entry name" value="DJ-1/PfpI"/>
</dbReference>
<reference evidence="5 6" key="1">
    <citation type="submission" date="2023-07" db="EMBL/GenBank/DDBJ databases">
        <title>Sorghum-associated microbial communities from plants grown in Nebraska, USA.</title>
        <authorList>
            <person name="Schachtman D."/>
        </authorList>
    </citation>
    <scope>NUCLEOTIDE SEQUENCE [LARGE SCALE GENOMIC DNA]</scope>
    <source>
        <strain evidence="5 6">584</strain>
    </source>
</reference>
<dbReference type="EMBL" id="JAVDPW010000002">
    <property type="protein sequence ID" value="MDR6288330.1"/>
    <property type="molecule type" value="Genomic_DNA"/>
</dbReference>
<evidence type="ECO:0000313" key="6">
    <source>
        <dbReference type="Proteomes" id="UP001262410"/>
    </source>
</evidence>
<dbReference type="Proteomes" id="UP001262410">
    <property type="component" value="Unassembled WGS sequence"/>
</dbReference>
<dbReference type="RefSeq" id="WP_309792316.1">
    <property type="nucleotide sequence ID" value="NZ_JAVDPW010000002.1"/>
</dbReference>